<organism evidence="2">
    <name type="scientific">Candidatus Neoehrlichia arcana</name>
    <dbReference type="NCBI Taxonomy" id="1827092"/>
    <lineage>
        <taxon>Bacteria</taxon>
        <taxon>Pseudomonadati</taxon>
        <taxon>Pseudomonadota</taxon>
        <taxon>Alphaproteobacteria</taxon>
        <taxon>Rickettsiales</taxon>
        <taxon>Anaplasmataceae</taxon>
        <taxon>Candidatus Neoehrlichia</taxon>
    </lineage>
</organism>
<dbReference type="AlphaFoldDB" id="A0A165R5L5"/>
<protein>
    <submittedName>
        <fullName evidence="2">GltA</fullName>
    </submittedName>
</protein>
<dbReference type="PRINTS" id="PR00143">
    <property type="entry name" value="CITRTSNTHASE"/>
</dbReference>
<feature type="non-terminal residue" evidence="2">
    <location>
        <position position="208"/>
    </location>
</feature>
<reference evidence="2" key="1">
    <citation type="journal article" date="2016" name="Int. J. Syst. Evol. Microbiol.">
        <title>Phylogenetic characterisation of two novel Anaplasmataceae, 'Candidatus Neoehrlichia australis' and 'Candidatus Neoehrlichia arcana', from Australian Ixodes holocyclus ticks.</title>
        <authorList>
            <person name="Gofton A.W."/>
            <person name="Doggett S."/>
            <person name="Ratchford A."/>
            <person name="Ryan U."/>
            <person name="Irwin P."/>
        </authorList>
    </citation>
    <scope>NUCLEOTIDE SEQUENCE</scope>
    <source>
        <strain evidence="2">Q78</strain>
    </source>
</reference>
<dbReference type="InterPro" id="IPR036969">
    <property type="entry name" value="Citrate_synthase_sf"/>
</dbReference>
<evidence type="ECO:0000256" key="1">
    <source>
        <dbReference type="ARBA" id="ARBA00004751"/>
    </source>
</evidence>
<sequence length="208" mass="23071">ACVSKITFIDGEEGILRYRGHDIEQLVAMQYSFLEVTYLLLYSNLPNENEFENFSRSVIEENSVPQQVYDVIQSFSKDAHPMAILSACFASLSAYYHGLEIVNDFSKCAVLAIAKVPSIIAAIYRHMMEEDVILPCKDLSYSHNFINMMLLHFNKDVTNLIAKALDIIFILHADHEQNASTAAVRLTGSAGANLFACLGAGTATLWGP</sequence>
<dbReference type="EMBL" id="KU865473">
    <property type="protein sequence ID" value="AMY62157.1"/>
    <property type="molecule type" value="Genomic_DNA"/>
</dbReference>
<name>A0A165R5L5_9RICK</name>
<dbReference type="GO" id="GO:0046912">
    <property type="term" value="F:acyltransferase activity, acyl groups converted into alkyl on transfer"/>
    <property type="evidence" value="ECO:0007669"/>
    <property type="project" value="InterPro"/>
</dbReference>
<dbReference type="Gene3D" id="1.10.580.10">
    <property type="entry name" value="Citrate Synthase, domain 1"/>
    <property type="match status" value="1"/>
</dbReference>
<dbReference type="PANTHER" id="PTHR42871">
    <property type="entry name" value="CITRATE SYNTHASE"/>
    <property type="match status" value="1"/>
</dbReference>
<dbReference type="SUPFAM" id="SSF48256">
    <property type="entry name" value="Citrate synthase"/>
    <property type="match status" value="1"/>
</dbReference>
<dbReference type="InterPro" id="IPR002020">
    <property type="entry name" value="Citrate_synthase"/>
</dbReference>
<evidence type="ECO:0000313" key="2">
    <source>
        <dbReference type="EMBL" id="AMY62157.1"/>
    </source>
</evidence>
<feature type="non-terminal residue" evidence="2">
    <location>
        <position position="1"/>
    </location>
</feature>
<proteinExistence type="predicted"/>
<dbReference type="PANTHER" id="PTHR42871:SF1">
    <property type="entry name" value="CITRATE SYNTHASE"/>
    <property type="match status" value="1"/>
</dbReference>
<accession>A0A165R5L5</accession>
<dbReference type="Pfam" id="PF00285">
    <property type="entry name" value="Citrate_synt"/>
    <property type="match status" value="1"/>
</dbReference>
<gene>
    <name evidence="2" type="primary">gltA</name>
</gene>
<dbReference type="InterPro" id="IPR016142">
    <property type="entry name" value="Citrate_synth-like_lrg_a-sub"/>
</dbReference>
<comment type="pathway">
    <text evidence="1">Carbohydrate metabolism; tricarboxylic acid cycle; isocitrate from oxaloacetate: step 1/2.</text>
</comment>